<dbReference type="HAMAP" id="MF_00041">
    <property type="entry name" value="Cys_tRNA_synth"/>
    <property type="match status" value="1"/>
</dbReference>
<organism evidence="13 14">
    <name type="scientific">Undibacterium oligocarboniphilum</name>
    <dbReference type="NCBI Taxonomy" id="666702"/>
    <lineage>
        <taxon>Bacteria</taxon>
        <taxon>Pseudomonadati</taxon>
        <taxon>Pseudomonadota</taxon>
        <taxon>Betaproteobacteria</taxon>
        <taxon>Burkholderiales</taxon>
        <taxon>Oxalobacteraceae</taxon>
        <taxon>Undibacterium</taxon>
    </lineage>
</organism>
<keyword evidence="7 10" id="KW-0067">ATP-binding</keyword>
<feature type="short sequence motif" description="'HIGH' region" evidence="10">
    <location>
        <begin position="31"/>
        <end position="41"/>
    </location>
</feature>
<sequence>MDIQLYDNWERRLRPFTPLRNDWVGLYCCGPTVYDYAHIGNLRTYLFEDILRRTLEWNGYTVRHVINITDVGHLVSDGDDGEDKMEKGSRKAGESAWQIADRFTIAFKNDLNSLNVLEPAIWCKATDHIAEQIDFISCIEKNGYTYRTSDGIYFDTSKQDDYGYLARIKRDAIKAGSRVELGEKRHATDFALWKFSPEGEQRQMEWDSPWGRGFPGWHIECSAMSAKYLTPWFDIHCGGEDHIAIHHSNEIAQNQACHGTRLANFWMHGYFLQIDSGKMSKSSGDFLRLQTLLDQHIDPLAYRYLCLTAHYRSQMQFSFEALQSAQTALQRLRDTFYAWPAGGSVNAEFKEKFTAFVNEDLNVPRALALVWEMLKSDLSDADKKATVTEFDRVFGLGLANWEPRALEIPAEVQSLAEQRLAARAAKNWAEADRLRAELHALGFEVEDKAGSMNIKRL</sequence>
<evidence type="ECO:0000256" key="1">
    <source>
        <dbReference type="ARBA" id="ARBA00005594"/>
    </source>
</evidence>
<evidence type="ECO:0000256" key="2">
    <source>
        <dbReference type="ARBA" id="ARBA00011245"/>
    </source>
</evidence>
<evidence type="ECO:0000256" key="3">
    <source>
        <dbReference type="ARBA" id="ARBA00022598"/>
    </source>
</evidence>
<dbReference type="PRINTS" id="PR00983">
    <property type="entry name" value="TRNASYNTHCYS"/>
</dbReference>
<feature type="binding site" evidence="10">
    <location>
        <position position="281"/>
    </location>
    <ligand>
        <name>ATP</name>
        <dbReference type="ChEBI" id="CHEBI:30616"/>
    </ligand>
</feature>
<dbReference type="Gene3D" id="3.40.50.620">
    <property type="entry name" value="HUPs"/>
    <property type="match status" value="1"/>
</dbReference>
<comment type="caution">
    <text evidence="13">The sequence shown here is derived from an EMBL/GenBank/DDBJ whole genome shotgun (WGS) entry which is preliminary data.</text>
</comment>
<comment type="similarity">
    <text evidence="1 10">Belongs to the class-I aminoacyl-tRNA synthetase family.</text>
</comment>
<evidence type="ECO:0000256" key="10">
    <source>
        <dbReference type="HAMAP-Rule" id="MF_00041"/>
    </source>
</evidence>
<dbReference type="EMBL" id="JABXYJ010000009">
    <property type="protein sequence ID" value="NVO79090.1"/>
    <property type="molecule type" value="Genomic_DNA"/>
</dbReference>
<dbReference type="GO" id="GO:0005524">
    <property type="term" value="F:ATP binding"/>
    <property type="evidence" value="ECO:0007669"/>
    <property type="project" value="UniProtKB-UniRule"/>
</dbReference>
<comment type="cofactor">
    <cofactor evidence="10">
        <name>Zn(2+)</name>
        <dbReference type="ChEBI" id="CHEBI:29105"/>
    </cofactor>
    <text evidence="10">Binds 1 zinc ion per subunit.</text>
</comment>
<keyword evidence="3 10" id="KW-0436">Ligase</keyword>
<feature type="domain" description="tRNA synthetases class I catalytic" evidence="11">
    <location>
        <begin position="16"/>
        <end position="326"/>
    </location>
</feature>
<keyword evidence="14" id="KW-1185">Reference proteome</keyword>
<dbReference type="InterPro" id="IPR015803">
    <property type="entry name" value="Cys-tRNA-ligase"/>
</dbReference>
<dbReference type="GO" id="GO:0005829">
    <property type="term" value="C:cytosol"/>
    <property type="evidence" value="ECO:0007669"/>
    <property type="project" value="TreeGrafter"/>
</dbReference>
<accession>A0A850QQM7</accession>
<feature type="binding site" evidence="10">
    <location>
        <position position="29"/>
    </location>
    <ligand>
        <name>Zn(2+)</name>
        <dbReference type="ChEBI" id="CHEBI:29105"/>
    </ligand>
</feature>
<evidence type="ECO:0000313" key="14">
    <source>
        <dbReference type="Proteomes" id="UP000588051"/>
    </source>
</evidence>
<evidence type="ECO:0000259" key="11">
    <source>
        <dbReference type="Pfam" id="PF01406"/>
    </source>
</evidence>
<feature type="binding site" evidence="10">
    <location>
        <position position="221"/>
    </location>
    <ligand>
        <name>Zn(2+)</name>
        <dbReference type="ChEBI" id="CHEBI:29105"/>
    </ligand>
</feature>
<feature type="domain" description="Cysteinyl-tRNA ligase anticodon binding" evidence="12">
    <location>
        <begin position="407"/>
        <end position="450"/>
    </location>
</feature>
<dbReference type="Pfam" id="PF01406">
    <property type="entry name" value="tRNA-synt_1e"/>
    <property type="match status" value="1"/>
</dbReference>
<evidence type="ECO:0000256" key="9">
    <source>
        <dbReference type="ARBA" id="ARBA00023146"/>
    </source>
</evidence>
<dbReference type="CDD" id="cd00672">
    <property type="entry name" value="CysRS_core"/>
    <property type="match status" value="1"/>
</dbReference>
<dbReference type="InterPro" id="IPR032678">
    <property type="entry name" value="tRNA-synt_1_cat_dom"/>
</dbReference>
<dbReference type="InterPro" id="IPR014729">
    <property type="entry name" value="Rossmann-like_a/b/a_fold"/>
</dbReference>
<keyword evidence="8 10" id="KW-0648">Protein biosynthesis</keyword>
<proteinExistence type="inferred from homology"/>
<feature type="binding site" evidence="10">
    <location>
        <position position="246"/>
    </location>
    <ligand>
        <name>Zn(2+)</name>
        <dbReference type="ChEBI" id="CHEBI:29105"/>
    </ligand>
</feature>
<dbReference type="Pfam" id="PF23493">
    <property type="entry name" value="CysS_C"/>
    <property type="match status" value="1"/>
</dbReference>
<dbReference type="PANTHER" id="PTHR10890:SF3">
    <property type="entry name" value="CYSTEINE--TRNA LIGASE, CYTOPLASMIC"/>
    <property type="match status" value="1"/>
</dbReference>
<keyword evidence="6 10" id="KW-0862">Zinc</keyword>
<evidence type="ECO:0000256" key="6">
    <source>
        <dbReference type="ARBA" id="ARBA00022833"/>
    </source>
</evidence>
<evidence type="ECO:0000256" key="5">
    <source>
        <dbReference type="ARBA" id="ARBA00022741"/>
    </source>
</evidence>
<dbReference type="NCBIfam" id="TIGR00435">
    <property type="entry name" value="cysS"/>
    <property type="match status" value="1"/>
</dbReference>
<dbReference type="GO" id="GO:0006423">
    <property type="term" value="P:cysteinyl-tRNA aminoacylation"/>
    <property type="evidence" value="ECO:0007669"/>
    <property type="project" value="UniProtKB-UniRule"/>
</dbReference>
<name>A0A850QQM7_9BURK</name>
<dbReference type="GO" id="GO:0008270">
    <property type="term" value="F:zinc ion binding"/>
    <property type="evidence" value="ECO:0007669"/>
    <property type="project" value="UniProtKB-UniRule"/>
</dbReference>
<feature type="short sequence motif" description="'KMSKS' region" evidence="10">
    <location>
        <begin position="278"/>
        <end position="282"/>
    </location>
</feature>
<evidence type="ECO:0000259" key="12">
    <source>
        <dbReference type="Pfam" id="PF23493"/>
    </source>
</evidence>
<keyword evidence="10" id="KW-0963">Cytoplasm</keyword>
<comment type="catalytic activity">
    <reaction evidence="10">
        <text>tRNA(Cys) + L-cysteine + ATP = L-cysteinyl-tRNA(Cys) + AMP + diphosphate</text>
        <dbReference type="Rhea" id="RHEA:17773"/>
        <dbReference type="Rhea" id="RHEA-COMP:9661"/>
        <dbReference type="Rhea" id="RHEA-COMP:9679"/>
        <dbReference type="ChEBI" id="CHEBI:30616"/>
        <dbReference type="ChEBI" id="CHEBI:33019"/>
        <dbReference type="ChEBI" id="CHEBI:35235"/>
        <dbReference type="ChEBI" id="CHEBI:78442"/>
        <dbReference type="ChEBI" id="CHEBI:78517"/>
        <dbReference type="ChEBI" id="CHEBI:456215"/>
        <dbReference type="EC" id="6.1.1.16"/>
    </reaction>
</comment>
<dbReference type="Proteomes" id="UP000588051">
    <property type="component" value="Unassembled WGS sequence"/>
</dbReference>
<evidence type="ECO:0000256" key="4">
    <source>
        <dbReference type="ARBA" id="ARBA00022723"/>
    </source>
</evidence>
<dbReference type="AlphaFoldDB" id="A0A850QQM7"/>
<dbReference type="RefSeq" id="WP_176804619.1">
    <property type="nucleotide sequence ID" value="NZ_JABXYJ010000009.1"/>
</dbReference>
<dbReference type="EC" id="6.1.1.16" evidence="10"/>
<gene>
    <name evidence="10" type="primary">cysS</name>
    <name evidence="13" type="ORF">HV832_14765</name>
</gene>
<evidence type="ECO:0000256" key="8">
    <source>
        <dbReference type="ARBA" id="ARBA00022917"/>
    </source>
</evidence>
<reference evidence="13 14" key="1">
    <citation type="submission" date="2020-06" db="EMBL/GenBank/DDBJ databases">
        <authorList>
            <person name="Qiu C."/>
            <person name="Liu Z."/>
        </authorList>
    </citation>
    <scope>NUCLEOTIDE SEQUENCE [LARGE SCALE GENOMIC DNA]</scope>
    <source>
        <strain evidence="13 14">EM 1</strain>
    </source>
</reference>
<dbReference type="SUPFAM" id="SSF47323">
    <property type="entry name" value="Anticodon-binding domain of a subclass of class I aminoacyl-tRNA synthetases"/>
    <property type="match status" value="1"/>
</dbReference>
<keyword evidence="4 10" id="KW-0479">Metal-binding</keyword>
<dbReference type="Gene3D" id="1.20.120.640">
    <property type="entry name" value="Anticodon-binding domain of a subclass of class I aminoacyl-tRNA synthetases"/>
    <property type="match status" value="1"/>
</dbReference>
<evidence type="ECO:0000313" key="13">
    <source>
        <dbReference type="EMBL" id="NVO79090.1"/>
    </source>
</evidence>
<keyword evidence="5 10" id="KW-0547">Nucleotide-binding</keyword>
<dbReference type="GO" id="GO:0004817">
    <property type="term" value="F:cysteine-tRNA ligase activity"/>
    <property type="evidence" value="ECO:0007669"/>
    <property type="project" value="UniProtKB-UniRule"/>
</dbReference>
<dbReference type="InterPro" id="IPR024909">
    <property type="entry name" value="Cys-tRNA/MSH_ligase"/>
</dbReference>
<keyword evidence="9 10" id="KW-0030">Aminoacyl-tRNA synthetase</keyword>
<comment type="subunit">
    <text evidence="2 10">Monomer.</text>
</comment>
<dbReference type="PANTHER" id="PTHR10890">
    <property type="entry name" value="CYSTEINYL-TRNA SYNTHETASE"/>
    <property type="match status" value="1"/>
</dbReference>
<evidence type="ECO:0000256" key="7">
    <source>
        <dbReference type="ARBA" id="ARBA00022840"/>
    </source>
</evidence>
<feature type="binding site" evidence="10">
    <location>
        <position position="250"/>
    </location>
    <ligand>
        <name>Zn(2+)</name>
        <dbReference type="ChEBI" id="CHEBI:29105"/>
    </ligand>
</feature>
<dbReference type="InterPro" id="IPR009080">
    <property type="entry name" value="tRNAsynth_Ia_anticodon-bd"/>
</dbReference>
<dbReference type="SUPFAM" id="SSF52374">
    <property type="entry name" value="Nucleotidylyl transferase"/>
    <property type="match status" value="1"/>
</dbReference>
<protein>
    <recommendedName>
        <fullName evidence="10">Cysteine--tRNA ligase</fullName>
        <ecNumber evidence="10">6.1.1.16</ecNumber>
    </recommendedName>
    <alternativeName>
        <fullName evidence="10">Cysteinyl-tRNA synthetase</fullName>
        <shortName evidence="10">CysRS</shortName>
    </alternativeName>
</protein>
<dbReference type="InterPro" id="IPR056411">
    <property type="entry name" value="CysS_C"/>
</dbReference>
<comment type="subcellular location">
    <subcellularLocation>
        <location evidence="10">Cytoplasm</location>
    </subcellularLocation>
</comment>